<dbReference type="AlphaFoldDB" id="A0AA90PLL3"/>
<comment type="similarity">
    <text evidence="2">Belongs to the cation diffusion facilitator (CDF) transporter (TC 2.A.4) family.</text>
</comment>
<sequence length="302" mass="33704">MKFFTPTKGAMIATLTSIVLATIKFIVAISTGSIVVLASAIDSLLDICMSAFNYFALKKAQKPATKHFNYGFEKIQYIAAMIEGIVILFSAGYIFYKAILHLDSKTPLVDAKIAIWVMILSIVVVSILIVFLGKIARSTKNEVIKTDILHYKSDLFSNGAILLSLLIIEFSGFYLIDSIFGILIAIYIAYSSLGIIKTAVVTLLDSALDENTQNSILEVLENSSILGYRNLKTRIAGDRVFVVVDLIFAEKITLLSAHQITDDIEDRIRKIDLSKRWDIIIHLEPVEYFKDSHSSFIKKESF</sequence>
<accession>A0AA90PLL3</accession>
<dbReference type="Pfam" id="PF01545">
    <property type="entry name" value="Cation_efflux"/>
    <property type="match status" value="1"/>
</dbReference>
<dbReference type="InterPro" id="IPR036837">
    <property type="entry name" value="Cation_efflux_CTD_sf"/>
</dbReference>
<dbReference type="Proteomes" id="UP001240777">
    <property type="component" value="Unassembled WGS sequence"/>
</dbReference>
<reference evidence="10 12" key="3">
    <citation type="journal article" date="2024" name="Syst. Appl. Microbiol.">
        <title>Helicobacter cappadocius sp. nov., from lizards: The first psychrotrophic Helicobacter species.</title>
        <authorList>
            <person name="Aydin F."/>
            <person name="Tarhane S."/>
            <person name="Karakaya E."/>
            <person name="Abay S."/>
            <person name="Kayman T."/>
            <person name="Guran O."/>
            <person name="Bozkurt E."/>
            <person name="Uzum N."/>
            <person name="Avci A."/>
            <person name="Olgun K."/>
            <person name="Jablonski D."/>
            <person name="Guran C."/>
            <person name="Burcin Saticioglu I."/>
        </authorList>
    </citation>
    <scope>NUCLEOTIDE SEQUENCE [LARGE SCALE GENOMIC DNA]</scope>
    <source>
        <strain evidence="10">Faydin-H75</strain>
        <strain evidence="12">faydin-H76</strain>
    </source>
</reference>
<gene>
    <name evidence="10" type="ORF">Q5I04_07370</name>
    <name evidence="11" type="ORF">Q5I06_07700</name>
</gene>
<dbReference type="GO" id="GO:0006882">
    <property type="term" value="P:intracellular zinc ion homeostasis"/>
    <property type="evidence" value="ECO:0007669"/>
    <property type="project" value="TreeGrafter"/>
</dbReference>
<dbReference type="GO" id="GO:0015086">
    <property type="term" value="F:cadmium ion transmembrane transporter activity"/>
    <property type="evidence" value="ECO:0007669"/>
    <property type="project" value="TreeGrafter"/>
</dbReference>
<evidence type="ECO:0000259" key="9">
    <source>
        <dbReference type="Pfam" id="PF16916"/>
    </source>
</evidence>
<keyword evidence="13" id="KW-1185">Reference proteome</keyword>
<comment type="caution">
    <text evidence="11">The sequence shown here is derived from an EMBL/GenBank/DDBJ whole genome shotgun (WGS) entry which is preliminary data.</text>
</comment>
<keyword evidence="5 7" id="KW-1133">Transmembrane helix</keyword>
<evidence type="ECO:0000313" key="12">
    <source>
        <dbReference type="Proteomes" id="UP001177258"/>
    </source>
</evidence>
<dbReference type="PANTHER" id="PTHR43840:SF15">
    <property type="entry name" value="MITOCHONDRIAL METAL TRANSPORTER 1-RELATED"/>
    <property type="match status" value="1"/>
</dbReference>
<dbReference type="GO" id="GO:0015093">
    <property type="term" value="F:ferrous iron transmembrane transporter activity"/>
    <property type="evidence" value="ECO:0007669"/>
    <property type="project" value="TreeGrafter"/>
</dbReference>
<dbReference type="InterPro" id="IPR027470">
    <property type="entry name" value="Cation_efflux_CTD"/>
</dbReference>
<dbReference type="EMBL" id="JAUPEV010000013">
    <property type="protein sequence ID" value="MDO7253727.1"/>
    <property type="molecule type" value="Genomic_DNA"/>
</dbReference>
<dbReference type="InterPro" id="IPR058533">
    <property type="entry name" value="Cation_efflux_TM"/>
</dbReference>
<evidence type="ECO:0000256" key="7">
    <source>
        <dbReference type="SAM" id="Phobius"/>
    </source>
</evidence>
<feature type="transmembrane region" description="Helical" evidence="7">
    <location>
        <begin position="35"/>
        <end position="56"/>
    </location>
</feature>
<comment type="subcellular location">
    <subcellularLocation>
        <location evidence="1">Membrane</location>
        <topology evidence="1">Multi-pass membrane protein</topology>
    </subcellularLocation>
</comment>
<evidence type="ECO:0000313" key="13">
    <source>
        <dbReference type="Proteomes" id="UP001240777"/>
    </source>
</evidence>
<evidence type="ECO:0000256" key="4">
    <source>
        <dbReference type="ARBA" id="ARBA00022692"/>
    </source>
</evidence>
<evidence type="ECO:0000313" key="11">
    <source>
        <dbReference type="EMBL" id="MDP2539655.1"/>
    </source>
</evidence>
<evidence type="ECO:0000256" key="5">
    <source>
        <dbReference type="ARBA" id="ARBA00022989"/>
    </source>
</evidence>
<evidence type="ECO:0000256" key="3">
    <source>
        <dbReference type="ARBA" id="ARBA00022448"/>
    </source>
</evidence>
<evidence type="ECO:0000256" key="1">
    <source>
        <dbReference type="ARBA" id="ARBA00004141"/>
    </source>
</evidence>
<dbReference type="InterPro" id="IPR002524">
    <property type="entry name" value="Cation_efflux"/>
</dbReference>
<dbReference type="Gene3D" id="3.30.70.1350">
    <property type="entry name" value="Cation efflux protein, cytoplasmic domain"/>
    <property type="match status" value="1"/>
</dbReference>
<name>A0AA90PLL3_9HELI</name>
<dbReference type="SUPFAM" id="SSF160240">
    <property type="entry name" value="Cation efflux protein cytoplasmic domain-like"/>
    <property type="match status" value="1"/>
</dbReference>
<dbReference type="Gene3D" id="1.20.1510.10">
    <property type="entry name" value="Cation efflux protein transmembrane domain"/>
    <property type="match status" value="1"/>
</dbReference>
<organism evidence="11 12">
    <name type="scientific">Helicobacter cappadocius</name>
    <dbReference type="NCBI Taxonomy" id="3063998"/>
    <lineage>
        <taxon>Bacteria</taxon>
        <taxon>Pseudomonadati</taxon>
        <taxon>Campylobacterota</taxon>
        <taxon>Epsilonproteobacteria</taxon>
        <taxon>Campylobacterales</taxon>
        <taxon>Helicobacteraceae</taxon>
        <taxon>Helicobacter</taxon>
    </lineage>
</organism>
<dbReference type="InterPro" id="IPR050291">
    <property type="entry name" value="CDF_Transporter"/>
</dbReference>
<feature type="domain" description="Cation efflux protein transmembrane" evidence="8">
    <location>
        <begin position="11"/>
        <end position="204"/>
    </location>
</feature>
<evidence type="ECO:0000256" key="6">
    <source>
        <dbReference type="ARBA" id="ARBA00023136"/>
    </source>
</evidence>
<feature type="transmembrane region" description="Helical" evidence="7">
    <location>
        <begin position="155"/>
        <end position="176"/>
    </location>
</feature>
<feature type="transmembrane region" description="Helical" evidence="7">
    <location>
        <begin position="182"/>
        <end position="204"/>
    </location>
</feature>
<dbReference type="Pfam" id="PF16916">
    <property type="entry name" value="ZT_dimer"/>
    <property type="match status" value="1"/>
</dbReference>
<protein>
    <submittedName>
        <fullName evidence="11">Cation diffusion facilitator family transporter</fullName>
    </submittedName>
</protein>
<dbReference type="GO" id="GO:0015341">
    <property type="term" value="F:zinc efflux antiporter activity"/>
    <property type="evidence" value="ECO:0007669"/>
    <property type="project" value="TreeGrafter"/>
</dbReference>
<dbReference type="RefSeq" id="WP_305517568.1">
    <property type="nucleotide sequence ID" value="NZ_JAUPEV010000013.1"/>
</dbReference>
<feature type="transmembrane region" description="Helical" evidence="7">
    <location>
        <begin position="12"/>
        <end position="29"/>
    </location>
</feature>
<dbReference type="EMBL" id="JAUYZK010000013">
    <property type="protein sequence ID" value="MDP2539655.1"/>
    <property type="molecule type" value="Genomic_DNA"/>
</dbReference>
<dbReference type="SUPFAM" id="SSF161111">
    <property type="entry name" value="Cation efflux protein transmembrane domain-like"/>
    <property type="match status" value="1"/>
</dbReference>
<evidence type="ECO:0000313" key="10">
    <source>
        <dbReference type="EMBL" id="MDO7253727.1"/>
    </source>
</evidence>
<dbReference type="Proteomes" id="UP001177258">
    <property type="component" value="Unassembled WGS sequence"/>
</dbReference>
<evidence type="ECO:0000256" key="2">
    <source>
        <dbReference type="ARBA" id="ARBA00008114"/>
    </source>
</evidence>
<reference evidence="11 13" key="1">
    <citation type="submission" date="2023-07" db="EMBL/GenBank/DDBJ databases">
        <title>Unpublished Manusciprt.</title>
        <authorList>
            <person name="Aydin F."/>
            <person name="Tarhane S."/>
            <person name="Saticioglu I.B."/>
            <person name="Karakaya E."/>
            <person name="Abay S."/>
            <person name="Guran O."/>
            <person name="Bozkurt E."/>
            <person name="Uzum N."/>
            <person name="Olgun K."/>
            <person name="Jablonski D."/>
        </authorList>
    </citation>
    <scope>NUCLEOTIDE SEQUENCE</scope>
    <source>
        <strain evidence="13">faydin-H75</strain>
        <strain evidence="11">Faydin-H76</strain>
    </source>
</reference>
<proteinExistence type="inferred from homology"/>
<feature type="transmembrane region" description="Helical" evidence="7">
    <location>
        <begin position="77"/>
        <end position="95"/>
    </location>
</feature>
<feature type="domain" description="Cation efflux protein cytoplasmic" evidence="9">
    <location>
        <begin position="209"/>
        <end position="285"/>
    </location>
</feature>
<dbReference type="InterPro" id="IPR027469">
    <property type="entry name" value="Cation_efflux_TMD_sf"/>
</dbReference>
<evidence type="ECO:0000259" key="8">
    <source>
        <dbReference type="Pfam" id="PF01545"/>
    </source>
</evidence>
<dbReference type="PANTHER" id="PTHR43840">
    <property type="entry name" value="MITOCHONDRIAL METAL TRANSPORTER 1-RELATED"/>
    <property type="match status" value="1"/>
</dbReference>
<dbReference type="GO" id="GO:0005886">
    <property type="term" value="C:plasma membrane"/>
    <property type="evidence" value="ECO:0007669"/>
    <property type="project" value="TreeGrafter"/>
</dbReference>
<feature type="transmembrane region" description="Helical" evidence="7">
    <location>
        <begin position="115"/>
        <end position="135"/>
    </location>
</feature>
<reference evidence="10" key="2">
    <citation type="submission" date="2023-07" db="EMBL/GenBank/DDBJ databases">
        <authorList>
            <person name="Aydin F."/>
            <person name="Tarhane S."/>
            <person name="Saticioglu I.B."/>
            <person name="Karakaya E."/>
            <person name="Abay S."/>
            <person name="Guran O."/>
            <person name="Bozkurt E."/>
            <person name="Uzum N."/>
            <person name="Olgun K."/>
            <person name="Jablonski D."/>
        </authorList>
    </citation>
    <scope>NUCLEOTIDE SEQUENCE</scope>
    <source>
        <strain evidence="10">Faydin-H75</strain>
    </source>
</reference>
<keyword evidence="4 7" id="KW-0812">Transmembrane</keyword>
<dbReference type="NCBIfam" id="TIGR01297">
    <property type="entry name" value="CDF"/>
    <property type="match status" value="1"/>
</dbReference>
<keyword evidence="3" id="KW-0813">Transport</keyword>
<keyword evidence="6 7" id="KW-0472">Membrane</keyword>